<keyword evidence="1" id="KW-0540">Nuclease</keyword>
<dbReference type="PROSITE" id="PS01123">
    <property type="entry name" value="TNASE_1"/>
    <property type="match status" value="1"/>
</dbReference>
<evidence type="ECO:0000313" key="5">
    <source>
        <dbReference type="EMBL" id="QIQ22053.1"/>
    </source>
</evidence>
<dbReference type="EMBL" id="CP050253">
    <property type="protein sequence ID" value="QIQ22053.1"/>
    <property type="molecule type" value="Genomic_DNA"/>
</dbReference>
<keyword evidence="3" id="KW-0378">Hydrolase</keyword>
<accession>A0A6G9ICV5</accession>
<evidence type="ECO:0000313" key="6">
    <source>
        <dbReference type="Proteomes" id="UP000501168"/>
    </source>
</evidence>
<dbReference type="InterPro" id="IPR035437">
    <property type="entry name" value="SNase_OB-fold_sf"/>
</dbReference>
<dbReference type="InterPro" id="IPR002071">
    <property type="entry name" value="Thermonucl_AS"/>
</dbReference>
<dbReference type="GO" id="GO:0003676">
    <property type="term" value="F:nucleic acid binding"/>
    <property type="evidence" value="ECO:0007669"/>
    <property type="project" value="InterPro"/>
</dbReference>
<dbReference type="KEGG" id="orb:IPMB12_10380"/>
<dbReference type="PROSITE" id="PS50830">
    <property type="entry name" value="TNASE_3"/>
    <property type="match status" value="1"/>
</dbReference>
<reference evidence="5 6" key="1">
    <citation type="submission" date="2020-03" db="EMBL/GenBank/DDBJ databases">
        <title>Complete genome sequence of Orbus sp. IPMB12 (BCRC 80908).</title>
        <authorList>
            <person name="Lo W.-S."/>
            <person name="Chang T.-H."/>
            <person name="Kuo C.-H."/>
        </authorList>
    </citation>
    <scope>NUCLEOTIDE SEQUENCE [LARGE SCALE GENOMIC DNA]</scope>
    <source>
        <strain evidence="5 6">IPMB12</strain>
    </source>
</reference>
<name>A0A6G9ICV5_9GAMM</name>
<dbReference type="Pfam" id="PF00565">
    <property type="entry name" value="SNase"/>
    <property type="match status" value="1"/>
</dbReference>
<proteinExistence type="predicted"/>
<dbReference type="PANTHER" id="PTHR12302:SF3">
    <property type="entry name" value="SERINE_THREONINE-PROTEIN KINASE 31"/>
    <property type="match status" value="1"/>
</dbReference>
<dbReference type="SUPFAM" id="SSF50199">
    <property type="entry name" value="Staphylococcal nuclease"/>
    <property type="match status" value="1"/>
</dbReference>
<protein>
    <submittedName>
        <fullName evidence="5">Thermonuclease family protein</fullName>
    </submittedName>
</protein>
<dbReference type="Proteomes" id="UP000501168">
    <property type="component" value="Chromosome"/>
</dbReference>
<evidence type="ECO:0000259" key="4">
    <source>
        <dbReference type="PROSITE" id="PS50830"/>
    </source>
</evidence>
<evidence type="ECO:0000256" key="3">
    <source>
        <dbReference type="ARBA" id="ARBA00022801"/>
    </source>
</evidence>
<feature type="domain" description="TNase-like" evidence="4">
    <location>
        <begin position="29"/>
        <end position="151"/>
    </location>
</feature>
<organism evidence="5 6">
    <name type="scientific">Zophobihabitans entericus</name>
    <dbReference type="NCBI Taxonomy" id="1635327"/>
    <lineage>
        <taxon>Bacteria</taxon>
        <taxon>Pseudomonadati</taxon>
        <taxon>Pseudomonadota</taxon>
        <taxon>Gammaproteobacteria</taxon>
        <taxon>Orbales</taxon>
        <taxon>Orbaceae</taxon>
        <taxon>Zophobihabitans</taxon>
    </lineage>
</organism>
<keyword evidence="6" id="KW-1185">Reference proteome</keyword>
<evidence type="ECO:0000256" key="1">
    <source>
        <dbReference type="ARBA" id="ARBA00022722"/>
    </source>
</evidence>
<keyword evidence="2" id="KW-0255">Endonuclease</keyword>
<dbReference type="SMART" id="SM00318">
    <property type="entry name" value="SNc"/>
    <property type="match status" value="1"/>
</dbReference>
<dbReference type="InterPro" id="IPR016071">
    <property type="entry name" value="Staphylococal_nuclease_OB-fold"/>
</dbReference>
<dbReference type="GO" id="GO:0016787">
    <property type="term" value="F:hydrolase activity"/>
    <property type="evidence" value="ECO:0007669"/>
    <property type="project" value="UniProtKB-KW"/>
</dbReference>
<dbReference type="AlphaFoldDB" id="A0A6G9ICV5"/>
<dbReference type="RefSeq" id="WP_166917350.1">
    <property type="nucleotide sequence ID" value="NZ_CP050253.1"/>
</dbReference>
<gene>
    <name evidence="5" type="ORF">IPMB12_10380</name>
</gene>
<dbReference type="InParanoid" id="A0A6G9ICV5"/>
<sequence>MIFNYKNIVISFVLLFFVSFKGWADSSTAPLTGRIVKVIDGDTVILLVDKEQIKIRLLDIDAPERGQAYSQKSRLNLAQLVLDKEISVTVSGKDVYDRVLGTIFANGINVNAEQVKQGYAWAYQYKGVVNNPEYKRFEEQAKEQGLGLWQGNKPTPPWVWRQNH</sequence>
<dbReference type="GO" id="GO:0004519">
    <property type="term" value="F:endonuclease activity"/>
    <property type="evidence" value="ECO:0007669"/>
    <property type="project" value="UniProtKB-KW"/>
</dbReference>
<dbReference type="Gene3D" id="2.40.50.90">
    <property type="match status" value="1"/>
</dbReference>
<evidence type="ECO:0000256" key="2">
    <source>
        <dbReference type="ARBA" id="ARBA00022759"/>
    </source>
</evidence>
<dbReference type="PANTHER" id="PTHR12302">
    <property type="entry name" value="EBNA2 BINDING PROTEIN P100"/>
    <property type="match status" value="1"/>
</dbReference>